<evidence type="ECO:0000256" key="9">
    <source>
        <dbReference type="SAM" id="Phobius"/>
    </source>
</evidence>
<protein>
    <submittedName>
        <fullName evidence="12 13">Cell death-inducing p53-target protein 1 homolog</fullName>
    </submittedName>
</protein>
<dbReference type="AlphaFoldDB" id="A0A8B7XHN1"/>
<evidence type="ECO:0000313" key="13">
    <source>
        <dbReference type="RefSeq" id="XP_022080303.1"/>
    </source>
</evidence>
<dbReference type="RefSeq" id="XP_022080302.1">
    <property type="nucleotide sequence ID" value="XM_022224610.1"/>
</dbReference>
<evidence type="ECO:0000313" key="12">
    <source>
        <dbReference type="RefSeq" id="XP_022080302.1"/>
    </source>
</evidence>
<feature type="compositionally biased region" description="Pro residues" evidence="8">
    <location>
        <begin position="1"/>
        <end position="20"/>
    </location>
</feature>
<dbReference type="KEGG" id="aplc:110973639"/>
<feature type="compositionally biased region" description="Low complexity" evidence="8">
    <location>
        <begin position="58"/>
        <end position="67"/>
    </location>
</feature>
<evidence type="ECO:0000313" key="11">
    <source>
        <dbReference type="Proteomes" id="UP000694845"/>
    </source>
</evidence>
<keyword evidence="5" id="KW-0479">Metal-binding</keyword>
<dbReference type="RefSeq" id="XP_022080304.1">
    <property type="nucleotide sequence ID" value="XM_022224612.1"/>
</dbReference>
<dbReference type="PANTHER" id="PTHR23292:SF6">
    <property type="entry name" value="FI16602P1-RELATED"/>
    <property type="match status" value="1"/>
</dbReference>
<feature type="domain" description="LITAF" evidence="10">
    <location>
        <begin position="85"/>
        <end position="168"/>
    </location>
</feature>
<evidence type="ECO:0000256" key="3">
    <source>
        <dbReference type="ARBA" id="ARBA00004630"/>
    </source>
</evidence>
<sequence>MSDPAHPPPQATEGPPPPYPEYKSPDGSYPPQGQPGYPPQGQPGYPPQGQPGYPPQGQPGYLPQGQPGYPPQGQPMHTTAVVTAQPAVTTIIQQTFREFPVQCQCPNCHNSVTSQVTYVTGTLAWLLCLIMFFFGLWICCFIPFCIDSCQDAIHTCPVCKYQLATFTRM</sequence>
<evidence type="ECO:0000256" key="2">
    <source>
        <dbReference type="ARBA" id="ARBA00004481"/>
    </source>
</evidence>
<dbReference type="PROSITE" id="PS51837">
    <property type="entry name" value="LITAF"/>
    <property type="match status" value="1"/>
</dbReference>
<dbReference type="GO" id="GO:0031902">
    <property type="term" value="C:late endosome membrane"/>
    <property type="evidence" value="ECO:0007669"/>
    <property type="project" value="UniProtKB-SubCell"/>
</dbReference>
<dbReference type="OMA" id="EFPVQCQ"/>
<feature type="compositionally biased region" description="Pro residues" evidence="8">
    <location>
        <begin position="32"/>
        <end position="57"/>
    </location>
</feature>
<accession>A0A8B7XHN1</accession>
<dbReference type="PANTHER" id="PTHR23292">
    <property type="entry name" value="LIPOPOLYSACCHARIDE-INDUCED TUMOR NECROSIS FACTOR-ALPHA FACTOR"/>
    <property type="match status" value="1"/>
</dbReference>
<dbReference type="InterPro" id="IPR037519">
    <property type="entry name" value="LITAF_fam"/>
</dbReference>
<gene>
    <name evidence="12 13 14" type="primary">LOC110973639</name>
</gene>
<dbReference type="GO" id="GO:0008270">
    <property type="term" value="F:zinc ion binding"/>
    <property type="evidence" value="ECO:0007669"/>
    <property type="project" value="TreeGrafter"/>
</dbReference>
<keyword evidence="11" id="KW-1185">Reference proteome</keyword>
<dbReference type="RefSeq" id="XP_022080303.1">
    <property type="nucleotide sequence ID" value="XM_022224611.1"/>
</dbReference>
<evidence type="ECO:0000259" key="10">
    <source>
        <dbReference type="PROSITE" id="PS51837"/>
    </source>
</evidence>
<keyword evidence="7 9" id="KW-0472">Membrane</keyword>
<organism evidence="11 13">
    <name type="scientific">Acanthaster planci</name>
    <name type="common">Crown-of-thorns starfish</name>
    <dbReference type="NCBI Taxonomy" id="133434"/>
    <lineage>
        <taxon>Eukaryota</taxon>
        <taxon>Metazoa</taxon>
        <taxon>Echinodermata</taxon>
        <taxon>Eleutherozoa</taxon>
        <taxon>Asterozoa</taxon>
        <taxon>Asteroidea</taxon>
        <taxon>Valvatacea</taxon>
        <taxon>Valvatida</taxon>
        <taxon>Acanthasteridae</taxon>
        <taxon>Acanthaster</taxon>
    </lineage>
</organism>
<evidence type="ECO:0000256" key="6">
    <source>
        <dbReference type="ARBA" id="ARBA00022833"/>
    </source>
</evidence>
<evidence type="ECO:0000256" key="8">
    <source>
        <dbReference type="SAM" id="MobiDB-lite"/>
    </source>
</evidence>
<dbReference type="InterPro" id="IPR006629">
    <property type="entry name" value="LITAF"/>
</dbReference>
<evidence type="ECO:0000256" key="5">
    <source>
        <dbReference type="ARBA" id="ARBA00022723"/>
    </source>
</evidence>
<feature type="region of interest" description="Disordered" evidence="8">
    <location>
        <begin position="1"/>
        <end position="76"/>
    </location>
</feature>
<keyword evidence="6" id="KW-0862">Zinc</keyword>
<dbReference type="OrthoDB" id="4713066at2759"/>
<dbReference type="GO" id="GO:0005765">
    <property type="term" value="C:lysosomal membrane"/>
    <property type="evidence" value="ECO:0007669"/>
    <property type="project" value="UniProtKB-SubCell"/>
</dbReference>
<name>A0A8B7XHN1_ACAPL</name>
<dbReference type="Pfam" id="PF10601">
    <property type="entry name" value="zf-LITAF-like"/>
    <property type="match status" value="1"/>
</dbReference>
<evidence type="ECO:0000313" key="14">
    <source>
        <dbReference type="RefSeq" id="XP_022080304.1"/>
    </source>
</evidence>
<feature type="transmembrane region" description="Helical" evidence="9">
    <location>
        <begin position="123"/>
        <end position="144"/>
    </location>
</feature>
<evidence type="ECO:0000256" key="7">
    <source>
        <dbReference type="ARBA" id="ARBA00023136"/>
    </source>
</evidence>
<dbReference type="GeneID" id="110973639"/>
<comment type="similarity">
    <text evidence="4">Belongs to the CDIP1/LITAF family.</text>
</comment>
<proteinExistence type="inferred from homology"/>
<dbReference type="SMART" id="SM00714">
    <property type="entry name" value="LITAF"/>
    <property type="match status" value="1"/>
</dbReference>
<keyword evidence="9" id="KW-0812">Transmembrane</keyword>
<keyword evidence="9" id="KW-1133">Transmembrane helix</keyword>
<evidence type="ECO:0000256" key="1">
    <source>
        <dbReference type="ARBA" id="ARBA00004414"/>
    </source>
</evidence>
<comment type="subcellular location">
    <subcellularLocation>
        <location evidence="2">Endosome membrane</location>
        <topology evidence="2">Peripheral membrane protein</topology>
    </subcellularLocation>
    <subcellularLocation>
        <location evidence="1">Late endosome membrane</location>
    </subcellularLocation>
    <subcellularLocation>
        <location evidence="3">Lysosome membrane</location>
        <topology evidence="3">Peripheral membrane protein</topology>
        <orientation evidence="3">Cytoplasmic side</orientation>
    </subcellularLocation>
</comment>
<evidence type="ECO:0000256" key="4">
    <source>
        <dbReference type="ARBA" id="ARBA00005975"/>
    </source>
</evidence>
<dbReference type="Proteomes" id="UP000694845">
    <property type="component" value="Unplaced"/>
</dbReference>
<reference evidence="12 13" key="1">
    <citation type="submission" date="2025-04" db="UniProtKB">
        <authorList>
            <consortium name="RefSeq"/>
        </authorList>
    </citation>
    <scope>IDENTIFICATION</scope>
</reference>